<dbReference type="SMART" id="SM01092">
    <property type="entry name" value="CO_deh_flav_C"/>
    <property type="match status" value="1"/>
</dbReference>
<dbReference type="GO" id="GO:0016491">
    <property type="term" value="F:oxidoreductase activity"/>
    <property type="evidence" value="ECO:0007669"/>
    <property type="project" value="InterPro"/>
</dbReference>
<dbReference type="InterPro" id="IPR016166">
    <property type="entry name" value="FAD-bd_PCMH"/>
</dbReference>
<keyword evidence="5" id="KW-1185">Reference proteome</keyword>
<accession>A0A9X2X5E4</accession>
<dbReference type="InterPro" id="IPR051312">
    <property type="entry name" value="Diverse_Substr_Oxidored"/>
</dbReference>
<dbReference type="InterPro" id="IPR036683">
    <property type="entry name" value="CO_DH_flav_C_dom_sf"/>
</dbReference>
<dbReference type="InterPro" id="IPR036318">
    <property type="entry name" value="FAD-bd_PCMH-like_sf"/>
</dbReference>
<evidence type="ECO:0000256" key="2">
    <source>
        <dbReference type="ARBA" id="ARBA00022827"/>
    </source>
</evidence>
<dbReference type="RefSeq" id="WP_261513416.1">
    <property type="nucleotide sequence ID" value="NZ_JAODNV010000001.1"/>
</dbReference>
<dbReference type="Gene3D" id="3.30.390.50">
    <property type="entry name" value="CO dehydrogenase flavoprotein, C-terminal domain"/>
    <property type="match status" value="1"/>
</dbReference>
<evidence type="ECO:0000313" key="5">
    <source>
        <dbReference type="Proteomes" id="UP001149009"/>
    </source>
</evidence>
<comment type="caution">
    <text evidence="4">The sequence shown here is derived from an EMBL/GenBank/DDBJ whole genome shotgun (WGS) entry which is preliminary data.</text>
</comment>
<dbReference type="EMBL" id="JAODNV010000001">
    <property type="protein sequence ID" value="MCT8988798.1"/>
    <property type="molecule type" value="Genomic_DNA"/>
</dbReference>
<dbReference type="Pfam" id="PF00941">
    <property type="entry name" value="FAD_binding_5"/>
    <property type="match status" value="1"/>
</dbReference>
<dbReference type="Proteomes" id="UP001149009">
    <property type="component" value="Unassembled WGS sequence"/>
</dbReference>
<proteinExistence type="predicted"/>
<dbReference type="Gene3D" id="3.30.465.10">
    <property type="match status" value="2"/>
</dbReference>
<dbReference type="InterPro" id="IPR016167">
    <property type="entry name" value="FAD-bd_PCMH_sub1"/>
</dbReference>
<dbReference type="PANTHER" id="PTHR42659:SF9">
    <property type="entry name" value="XANTHINE DEHYDROGENASE FAD-BINDING SUBUNIT XDHB-RELATED"/>
    <property type="match status" value="1"/>
</dbReference>
<dbReference type="SUPFAM" id="SSF55447">
    <property type="entry name" value="CO dehydrogenase flavoprotein C-terminal domain-like"/>
    <property type="match status" value="1"/>
</dbReference>
<dbReference type="InterPro" id="IPR002346">
    <property type="entry name" value="Mopterin_DH_FAD-bd"/>
</dbReference>
<keyword evidence="2" id="KW-0274">FAD</keyword>
<evidence type="ECO:0000259" key="3">
    <source>
        <dbReference type="PROSITE" id="PS51387"/>
    </source>
</evidence>
<sequence>MTDVMHNFELFQPATLEDARAILGDHQDAWILAGGMDSLDWFKHRVKMPAVVVDIAGIPDLHGIREEDDGGLWIGATTTLTEVNESELVKSRFPALAQAALHVASPQIRNKGTIGGNVSQDTRCPYYRDGFPCYRAGGNTCYANTPTAMNREHALFGVSRCVAVTPSDTAIALTALEAVFTVERAGSRQDILASDFFIGPAIDITRMTALEPGDILVGIRIPGKWAGSRQYFEKVADRQTWDFALVNIAMAAKMENGAISDISMVCGAVECTPRRLTDVESLVRGEKPGQELETLVKRVASRGAEPLNFNHFKIPLMENLAVRAIRSLA</sequence>
<dbReference type="PANTHER" id="PTHR42659">
    <property type="entry name" value="XANTHINE DEHYDROGENASE SUBUNIT C-RELATED"/>
    <property type="match status" value="1"/>
</dbReference>
<dbReference type="GO" id="GO:0071949">
    <property type="term" value="F:FAD binding"/>
    <property type="evidence" value="ECO:0007669"/>
    <property type="project" value="InterPro"/>
</dbReference>
<evidence type="ECO:0000313" key="4">
    <source>
        <dbReference type="EMBL" id="MCT8988798.1"/>
    </source>
</evidence>
<dbReference type="SUPFAM" id="SSF56176">
    <property type="entry name" value="FAD-binding/transporter-associated domain-like"/>
    <property type="match status" value="1"/>
</dbReference>
<dbReference type="Pfam" id="PF03450">
    <property type="entry name" value="CO_deh_flav_C"/>
    <property type="match status" value="1"/>
</dbReference>
<evidence type="ECO:0000256" key="1">
    <source>
        <dbReference type="ARBA" id="ARBA00022630"/>
    </source>
</evidence>
<protein>
    <submittedName>
        <fullName evidence="4">Xanthine dehydrogenase family protein subunit M</fullName>
    </submittedName>
</protein>
<dbReference type="PROSITE" id="PS51387">
    <property type="entry name" value="FAD_PCMH"/>
    <property type="match status" value="1"/>
</dbReference>
<keyword evidence="1" id="KW-0285">Flavoprotein</keyword>
<feature type="domain" description="FAD-binding PCMH-type" evidence="3">
    <location>
        <begin position="3"/>
        <end position="226"/>
    </location>
</feature>
<name>A0A9X2X5E4_9HYPH</name>
<dbReference type="InterPro" id="IPR005107">
    <property type="entry name" value="CO_DH_flav_C"/>
</dbReference>
<gene>
    <name evidence="4" type="ORF">NYR54_00600</name>
</gene>
<reference evidence="4" key="1">
    <citation type="submission" date="2022-08" db="EMBL/GenBank/DDBJ databases">
        <title>Chelativorans sichuanense sp. nov., a paraffin oil-degrading bacterium isolated from a mixture of oil-based drill cuttings and paddy soil.</title>
        <authorList>
            <person name="Yu J."/>
            <person name="Liu H."/>
            <person name="Chen Q."/>
        </authorList>
    </citation>
    <scope>NUCLEOTIDE SEQUENCE</scope>
    <source>
        <strain evidence="4">SCAU 2101</strain>
    </source>
</reference>
<dbReference type="Gene3D" id="3.30.43.10">
    <property type="entry name" value="Uridine Diphospho-n-acetylenolpyruvylglucosamine Reductase, domain 2"/>
    <property type="match status" value="1"/>
</dbReference>
<organism evidence="4 5">
    <name type="scientific">Chelativorans petroleitrophicus</name>
    <dbReference type="NCBI Taxonomy" id="2975484"/>
    <lineage>
        <taxon>Bacteria</taxon>
        <taxon>Pseudomonadati</taxon>
        <taxon>Pseudomonadota</taxon>
        <taxon>Alphaproteobacteria</taxon>
        <taxon>Hyphomicrobiales</taxon>
        <taxon>Phyllobacteriaceae</taxon>
        <taxon>Chelativorans</taxon>
    </lineage>
</organism>
<dbReference type="AlphaFoldDB" id="A0A9X2X5E4"/>
<dbReference type="InterPro" id="IPR016169">
    <property type="entry name" value="FAD-bd_PCMH_sub2"/>
</dbReference>